<name>A0AAD5QJX3_PARTN</name>
<reference evidence="1" key="1">
    <citation type="submission" date="2021-06" db="EMBL/GenBank/DDBJ databases">
        <title>Parelaphostrongylus tenuis whole genome reference sequence.</title>
        <authorList>
            <person name="Garwood T.J."/>
            <person name="Larsen P.A."/>
            <person name="Fountain-Jones N.M."/>
            <person name="Garbe J.R."/>
            <person name="Macchietto M.G."/>
            <person name="Kania S.A."/>
            <person name="Gerhold R.W."/>
            <person name="Richards J.E."/>
            <person name="Wolf T.M."/>
        </authorList>
    </citation>
    <scope>NUCLEOTIDE SEQUENCE</scope>
    <source>
        <strain evidence="1">MNPRO001-30</strain>
        <tissue evidence="1">Meninges</tissue>
    </source>
</reference>
<gene>
    <name evidence="1" type="ORF">KIN20_011743</name>
</gene>
<evidence type="ECO:0000313" key="1">
    <source>
        <dbReference type="EMBL" id="KAJ1354733.1"/>
    </source>
</evidence>
<dbReference type="AlphaFoldDB" id="A0AAD5QJX3"/>
<keyword evidence="2" id="KW-1185">Reference proteome</keyword>
<accession>A0AAD5QJX3</accession>
<dbReference type="Proteomes" id="UP001196413">
    <property type="component" value="Unassembled WGS sequence"/>
</dbReference>
<comment type="caution">
    <text evidence="1">The sequence shown here is derived from an EMBL/GenBank/DDBJ whole genome shotgun (WGS) entry which is preliminary data.</text>
</comment>
<evidence type="ECO:0000313" key="2">
    <source>
        <dbReference type="Proteomes" id="UP001196413"/>
    </source>
</evidence>
<sequence length="298" mass="33016">MADNIVRQLCVEFRKKRVFAAKAAKTVVENANIHEKLQKSKFEKYLDVRKVNMMNNHDLELSKSKRATWRAFGNINDVGKLQETSNSMPNFRPANTSQSQPCFGCGVIPGGQTSTRTFTASGPSNLPIIAVYTDKTEISALIPGIATSKGVVQALAQRFAMQTVVDVLEIEGRRALLPDFVISNILGQLRVNTTYEPLRCQLFMEPGKQQLPMESCIYVGSTVTGICPGMAPPRMECAMIAKPINSEHLSLSRTLTTTNIIMANWSRSMWQNVVDRALRMLRSGPFGSHLYTVTVTVS</sequence>
<proteinExistence type="predicted"/>
<protein>
    <submittedName>
        <fullName evidence="1">Uncharacterized protein</fullName>
    </submittedName>
</protein>
<organism evidence="1 2">
    <name type="scientific">Parelaphostrongylus tenuis</name>
    <name type="common">Meningeal worm</name>
    <dbReference type="NCBI Taxonomy" id="148309"/>
    <lineage>
        <taxon>Eukaryota</taxon>
        <taxon>Metazoa</taxon>
        <taxon>Ecdysozoa</taxon>
        <taxon>Nematoda</taxon>
        <taxon>Chromadorea</taxon>
        <taxon>Rhabditida</taxon>
        <taxon>Rhabditina</taxon>
        <taxon>Rhabditomorpha</taxon>
        <taxon>Strongyloidea</taxon>
        <taxon>Metastrongylidae</taxon>
        <taxon>Parelaphostrongylus</taxon>
    </lineage>
</organism>
<dbReference type="EMBL" id="JAHQIW010002183">
    <property type="protein sequence ID" value="KAJ1354733.1"/>
    <property type="molecule type" value="Genomic_DNA"/>
</dbReference>